<evidence type="ECO:0000256" key="2">
    <source>
        <dbReference type="ARBA" id="ARBA00022692"/>
    </source>
</evidence>
<proteinExistence type="predicted"/>
<sequence length="473" mass="51239">MLHQLKTTWFSNVRADVLAGITTVLALIPDSLAFAFIAGVNPMISIYSTICILVLISIFGGRPAMVSSTAGSMAVLMTALVARHGVEYLFAATILTGVIQLAMGALKMGRWMSFVPHSVITGFINSLAILIFISQLRYFNGQSWPMYAMVAATLAVIYLFPKLTKAVPSPLVAVGVMTIVVFAGQLGLSTVGDVATIEPTIPFLHLPNIPFTWETLWILLPTAFSLAVVGYSETLLTQTIIDEMTEEKTSKDKELKGQGIANTVTGFFGGMAGCALIAESAINVKVGGRGRLSTLVAALALLALVFALRDVLNAIPIAALVGVMFMVCIEVFDWGYLRDIRRKPFAHTFIMVVTVAIVVVTHDLAIGVIVGVLLSALLYAYRSATKLDIRDELDGDERIYRVRGQLFFVSSDKLMDRIDFNDGMPNVCLDLTASQVWDHSAAKTLEKIVVRLEGKGKKVRVLRQDSGTRAESA</sequence>
<feature type="transmembrane region" description="Helical" evidence="5">
    <location>
        <begin position="88"/>
        <end position="106"/>
    </location>
</feature>
<dbReference type="Pfam" id="PF00916">
    <property type="entry name" value="Sulfate_transp"/>
    <property type="match status" value="2"/>
</dbReference>
<dbReference type="Gene3D" id="3.30.750.24">
    <property type="entry name" value="STAS domain"/>
    <property type="match status" value="1"/>
</dbReference>
<gene>
    <name evidence="7" type="ORF">ACFQMJ_09700</name>
</gene>
<feature type="transmembrane region" description="Helical" evidence="5">
    <location>
        <begin position="314"/>
        <end position="337"/>
    </location>
</feature>
<reference evidence="8" key="1">
    <citation type="journal article" date="2019" name="Int. J. Syst. Evol. Microbiol.">
        <title>The Global Catalogue of Microorganisms (GCM) 10K type strain sequencing project: providing services to taxonomists for standard genome sequencing and annotation.</title>
        <authorList>
            <consortium name="The Broad Institute Genomics Platform"/>
            <consortium name="The Broad Institute Genome Sequencing Center for Infectious Disease"/>
            <person name="Wu L."/>
            <person name="Ma J."/>
        </authorList>
    </citation>
    <scope>NUCLEOTIDE SEQUENCE [LARGE SCALE GENOMIC DNA]</scope>
    <source>
        <strain evidence="8">KCTC 12907</strain>
    </source>
</reference>
<dbReference type="SUPFAM" id="SSF52091">
    <property type="entry name" value="SpoIIaa-like"/>
    <property type="match status" value="1"/>
</dbReference>
<feature type="transmembrane region" description="Helical" evidence="5">
    <location>
        <begin position="144"/>
        <end position="160"/>
    </location>
</feature>
<feature type="transmembrane region" description="Helical" evidence="5">
    <location>
        <begin position="172"/>
        <end position="191"/>
    </location>
</feature>
<dbReference type="PROSITE" id="PS50801">
    <property type="entry name" value="STAS"/>
    <property type="match status" value="1"/>
</dbReference>
<dbReference type="CDD" id="cd07042">
    <property type="entry name" value="STAS_SulP_like_sulfate_transporter"/>
    <property type="match status" value="1"/>
</dbReference>
<keyword evidence="2 5" id="KW-0812">Transmembrane</keyword>
<keyword evidence="4 5" id="KW-0472">Membrane</keyword>
<dbReference type="Pfam" id="PF01740">
    <property type="entry name" value="STAS"/>
    <property type="match status" value="1"/>
</dbReference>
<evidence type="ECO:0000256" key="5">
    <source>
        <dbReference type="SAM" id="Phobius"/>
    </source>
</evidence>
<accession>A0ABW2F9X4</accession>
<name>A0ABW2F9X4_9BACL</name>
<feature type="domain" description="STAS" evidence="6">
    <location>
        <begin position="399"/>
        <end position="473"/>
    </location>
</feature>
<dbReference type="InterPro" id="IPR036513">
    <property type="entry name" value="STAS_dom_sf"/>
</dbReference>
<comment type="caution">
    <text evidence="7">The sequence shown here is derived from an EMBL/GenBank/DDBJ whole genome shotgun (WGS) entry which is preliminary data.</text>
</comment>
<keyword evidence="8" id="KW-1185">Reference proteome</keyword>
<dbReference type="InterPro" id="IPR052706">
    <property type="entry name" value="Membrane-Transporter-like"/>
</dbReference>
<evidence type="ECO:0000256" key="1">
    <source>
        <dbReference type="ARBA" id="ARBA00004141"/>
    </source>
</evidence>
<feature type="transmembrane region" description="Helical" evidence="5">
    <location>
        <begin position="292"/>
        <end position="308"/>
    </location>
</feature>
<dbReference type="PANTHER" id="PTHR43310">
    <property type="entry name" value="SULFATE TRANSPORTER YBAR-RELATED"/>
    <property type="match status" value="1"/>
</dbReference>
<dbReference type="Proteomes" id="UP001596378">
    <property type="component" value="Unassembled WGS sequence"/>
</dbReference>
<dbReference type="EMBL" id="JBHTAI010000005">
    <property type="protein sequence ID" value="MFC7148799.1"/>
    <property type="molecule type" value="Genomic_DNA"/>
</dbReference>
<organism evidence="7 8">
    <name type="scientific">Cohnella cellulosilytica</name>
    <dbReference type="NCBI Taxonomy" id="986710"/>
    <lineage>
        <taxon>Bacteria</taxon>
        <taxon>Bacillati</taxon>
        <taxon>Bacillota</taxon>
        <taxon>Bacilli</taxon>
        <taxon>Bacillales</taxon>
        <taxon>Paenibacillaceae</taxon>
        <taxon>Cohnella</taxon>
    </lineage>
</organism>
<comment type="subcellular location">
    <subcellularLocation>
        <location evidence="1">Membrane</location>
        <topology evidence="1">Multi-pass membrane protein</topology>
    </subcellularLocation>
</comment>
<dbReference type="InterPro" id="IPR002645">
    <property type="entry name" value="STAS_dom"/>
</dbReference>
<evidence type="ECO:0000313" key="8">
    <source>
        <dbReference type="Proteomes" id="UP001596378"/>
    </source>
</evidence>
<evidence type="ECO:0000256" key="3">
    <source>
        <dbReference type="ARBA" id="ARBA00022989"/>
    </source>
</evidence>
<feature type="transmembrane region" description="Helical" evidence="5">
    <location>
        <begin position="349"/>
        <end position="381"/>
    </location>
</feature>
<keyword evidence="3 5" id="KW-1133">Transmembrane helix</keyword>
<protein>
    <submittedName>
        <fullName evidence="7">SulP family inorganic anion transporter</fullName>
    </submittedName>
</protein>
<evidence type="ECO:0000256" key="4">
    <source>
        <dbReference type="ARBA" id="ARBA00023136"/>
    </source>
</evidence>
<dbReference type="PANTHER" id="PTHR43310:SF1">
    <property type="entry name" value="SULFATE TRANSPORTER YBAR-RELATED"/>
    <property type="match status" value="1"/>
</dbReference>
<feature type="transmembrane region" description="Helical" evidence="5">
    <location>
        <begin position="32"/>
        <end position="56"/>
    </location>
</feature>
<evidence type="ECO:0000259" key="6">
    <source>
        <dbReference type="PROSITE" id="PS50801"/>
    </source>
</evidence>
<dbReference type="RefSeq" id="WP_378052628.1">
    <property type="nucleotide sequence ID" value="NZ_JBHMDN010000055.1"/>
</dbReference>
<feature type="transmembrane region" description="Helical" evidence="5">
    <location>
        <begin position="211"/>
        <end position="231"/>
    </location>
</feature>
<evidence type="ECO:0000313" key="7">
    <source>
        <dbReference type="EMBL" id="MFC7148799.1"/>
    </source>
</evidence>
<feature type="transmembrane region" description="Helical" evidence="5">
    <location>
        <begin position="118"/>
        <end position="138"/>
    </location>
</feature>
<dbReference type="InterPro" id="IPR011547">
    <property type="entry name" value="SLC26A/SulP_dom"/>
</dbReference>